<proteinExistence type="predicted"/>
<dbReference type="SUPFAM" id="SSF56235">
    <property type="entry name" value="N-terminal nucleophile aminohydrolases (Ntn hydrolases)"/>
    <property type="match status" value="1"/>
</dbReference>
<dbReference type="Proteomes" id="UP000248066">
    <property type="component" value="Unassembled WGS sequence"/>
</dbReference>
<gene>
    <name evidence="2" type="ORF">CR205_10920</name>
</gene>
<reference evidence="2 3" key="1">
    <citation type="submission" date="2017-10" db="EMBL/GenBank/DDBJ databases">
        <title>Bacillus sp. nov., a halophilic bacterium isolated from a Yangshapao Lake.</title>
        <authorList>
            <person name="Wang H."/>
        </authorList>
    </citation>
    <scope>NUCLEOTIDE SEQUENCE [LARGE SCALE GENOMIC DNA]</scope>
    <source>
        <strain evidence="2 3">YSP-3</strain>
    </source>
</reference>
<feature type="domain" description="Putative peptidoglycan binding" evidence="1">
    <location>
        <begin position="214"/>
        <end position="286"/>
    </location>
</feature>
<keyword evidence="3" id="KW-1185">Reference proteome</keyword>
<sequence length="294" mass="32789">MNHSEPPVATFSIIGFDPETKEWGIAVQSKFLGVGAVVPWAKAGVGAVATQSFANTSYGPRGLAMLEEGMSPGEVAQELVKDDDERALRQFAVMDKNGETSAYTGDDCYDWAGHKSGKYCTAQGNILVSEETVDALKNTFEQSEGTLAERLIQALDQAQEAGGDSRGKQSAALFVVQEEGGYGGYNDRKYDLRVDDHPDPIRELKRLLELHSLYFSRPNPNELLDIKEDVLVDVQHLLREEGLLDTTYDTYNPAVKEALKTYFLQENFDERWQESDKIDPYVLTYMKNKPGMSR</sequence>
<comment type="caution">
    <text evidence="2">The sequence shown here is derived from an EMBL/GenBank/DDBJ whole genome shotgun (WGS) entry which is preliminary data.</text>
</comment>
<dbReference type="PANTHER" id="PTHR39328">
    <property type="entry name" value="BLL2871 PROTEIN"/>
    <property type="match status" value="1"/>
</dbReference>
<name>A0A2W0HBH7_9BACI</name>
<evidence type="ECO:0000313" key="3">
    <source>
        <dbReference type="Proteomes" id="UP000248066"/>
    </source>
</evidence>
<dbReference type="PANTHER" id="PTHR39328:SF1">
    <property type="entry name" value="BLL2871 PROTEIN"/>
    <property type="match status" value="1"/>
</dbReference>
<dbReference type="Pfam" id="PF06267">
    <property type="entry name" value="DUF1028"/>
    <property type="match status" value="1"/>
</dbReference>
<dbReference type="InterPro" id="IPR010430">
    <property type="entry name" value="DUF1028"/>
</dbReference>
<evidence type="ECO:0000313" key="2">
    <source>
        <dbReference type="EMBL" id="PYZ99243.1"/>
    </source>
</evidence>
<accession>A0A2W0HBH7</accession>
<dbReference type="InterPro" id="IPR029055">
    <property type="entry name" value="Ntn_hydrolases_N"/>
</dbReference>
<dbReference type="AlphaFoldDB" id="A0A2W0HBH7"/>
<dbReference type="EMBL" id="PDOF01000001">
    <property type="protein sequence ID" value="PYZ99243.1"/>
    <property type="molecule type" value="Genomic_DNA"/>
</dbReference>
<dbReference type="Pfam" id="PF08823">
    <property type="entry name" value="PG_binding_2"/>
    <property type="match status" value="1"/>
</dbReference>
<organism evidence="2 3">
    <name type="scientific">Alteribacter lacisalsi</name>
    <dbReference type="NCBI Taxonomy" id="2045244"/>
    <lineage>
        <taxon>Bacteria</taxon>
        <taxon>Bacillati</taxon>
        <taxon>Bacillota</taxon>
        <taxon>Bacilli</taxon>
        <taxon>Bacillales</taxon>
        <taxon>Bacillaceae</taxon>
        <taxon>Alteribacter</taxon>
    </lineage>
</organism>
<dbReference type="Gene3D" id="3.60.20.10">
    <property type="entry name" value="Glutamine Phosphoribosylpyrophosphate, subunit 1, domain 1"/>
    <property type="match status" value="1"/>
</dbReference>
<dbReference type="InterPro" id="IPR014927">
    <property type="entry name" value="PG-bd_2"/>
</dbReference>
<evidence type="ECO:0000259" key="1">
    <source>
        <dbReference type="Pfam" id="PF08823"/>
    </source>
</evidence>
<protein>
    <submittedName>
        <fullName evidence="2">Fimbrial assembly protein FimA</fullName>
    </submittedName>
</protein>
<dbReference type="OrthoDB" id="9790012at2"/>